<protein>
    <submittedName>
        <fullName evidence="2">Uncharacterized protein</fullName>
    </submittedName>
</protein>
<comment type="caution">
    <text evidence="2">The sequence shown here is derived from an EMBL/GenBank/DDBJ whole genome shotgun (WGS) entry which is preliminary data.</text>
</comment>
<evidence type="ECO:0000313" key="2">
    <source>
        <dbReference type="EMBL" id="RMX88693.1"/>
    </source>
</evidence>
<evidence type="ECO:0000256" key="1">
    <source>
        <dbReference type="SAM" id="Coils"/>
    </source>
</evidence>
<gene>
    <name evidence="2" type="ORF">D0869_01438</name>
</gene>
<feature type="coiled-coil region" evidence="1">
    <location>
        <begin position="138"/>
        <end position="260"/>
    </location>
</feature>
<dbReference type="OrthoDB" id="10451534at2759"/>
<reference evidence="2 3" key="1">
    <citation type="journal article" date="2018" name="BMC Genomics">
        <title>Genomic evidence for intraspecific hybridization in a clonal and extremely halotolerant yeast.</title>
        <authorList>
            <person name="Gostincar C."/>
            <person name="Stajich J.E."/>
            <person name="Zupancic J."/>
            <person name="Zalar P."/>
            <person name="Gunde-Cimerman N."/>
        </authorList>
    </citation>
    <scope>NUCLEOTIDE SEQUENCE [LARGE SCALE GENOMIC DNA]</scope>
    <source>
        <strain evidence="2 3">EXF-6656</strain>
    </source>
</reference>
<dbReference type="Proteomes" id="UP000281245">
    <property type="component" value="Unassembled WGS sequence"/>
</dbReference>
<proteinExistence type="predicted"/>
<keyword evidence="1" id="KW-0175">Coiled coil</keyword>
<dbReference type="AlphaFoldDB" id="A0A3M6XCZ4"/>
<evidence type="ECO:0000313" key="3">
    <source>
        <dbReference type="Proteomes" id="UP000281245"/>
    </source>
</evidence>
<organism evidence="2 3">
    <name type="scientific">Hortaea werneckii</name>
    <name type="common">Black yeast</name>
    <name type="synonym">Cladosporium werneckii</name>
    <dbReference type="NCBI Taxonomy" id="91943"/>
    <lineage>
        <taxon>Eukaryota</taxon>
        <taxon>Fungi</taxon>
        <taxon>Dikarya</taxon>
        <taxon>Ascomycota</taxon>
        <taxon>Pezizomycotina</taxon>
        <taxon>Dothideomycetes</taxon>
        <taxon>Dothideomycetidae</taxon>
        <taxon>Mycosphaerellales</taxon>
        <taxon>Teratosphaeriaceae</taxon>
        <taxon>Hortaea</taxon>
    </lineage>
</organism>
<sequence>MGRSRFHSHADQDTNQTTRAAIMSYVPAFERRYKSIGNVISAITDHASRDTVIEEGKLRLSKEVDVLNTALAHAAEKGRVEDVSHLTEELNGWLKHQVDVGERTALAALRQENAAQGEVAEQELSRLRDKGREKDTRIRELEASTTSHQDAAQQLRDKTQTQAVTLEKKEETIQSLQVQLEQQTQASVTEVTQLKSQSEQSRNDLLAQLEASENQATDLKRKWDAERRRTDDLQPKAVALAEKEKALQSLKAQSAQQTEAGVTSVTHLKIKLEQTCSELEASKGSAAALKESLDAERRRAEHLESKAVALKETQKNLQAKLKQQTDASVTEVTDWKNRLEQTRLELQTQLEAKEAQAAGLEKTLDAERARTDDLQGQKETNSNQALRLYHSLNAERDRVEQLEVQLGAKRSRIEELQSQLESSVTEQERLHAIVNISLHGQFETITAEKDTTKSQIQEGAKACGTRVKELEEALRKEREQVRQLGIQLSTMAAEKNDFDREQSRKLEDHILSLKETLGAKDPVIAGFQDSLEEKERETEWLRTSNDKAWAEAHKTVGIANEAVKEKAAIHVSHNLRKQGEERFVVAESAKQRTSKLFATVGQTTYKDIECFTEARHSVYFHRSRVAASIRARGACDKRATSYRDLGSAPLARARLDLGQRFRAGLTRPRASGPEYLLMLIQPREIDLRDGWHLNTNVEFLVQSDGIPDKSPRSRFHSSNRHAAAAKSNATGISHLFRECK</sequence>
<feature type="coiled-coil region" evidence="1">
    <location>
        <begin position="460"/>
        <end position="487"/>
    </location>
</feature>
<name>A0A3M6XCZ4_HORWE</name>
<accession>A0A3M6XCZ4</accession>
<feature type="coiled-coil region" evidence="1">
    <location>
        <begin position="286"/>
        <end position="419"/>
    </location>
</feature>
<dbReference type="EMBL" id="QWIJ01000060">
    <property type="protein sequence ID" value="RMX88693.1"/>
    <property type="molecule type" value="Genomic_DNA"/>
</dbReference>